<evidence type="ECO:0000313" key="1">
    <source>
        <dbReference type="EMBL" id="OQP60586.1"/>
    </source>
</evidence>
<dbReference type="OrthoDB" id="583528at2"/>
<organism evidence="1 2">
    <name type="scientific">Niastella vici</name>
    <dbReference type="NCBI Taxonomy" id="1703345"/>
    <lineage>
        <taxon>Bacteria</taxon>
        <taxon>Pseudomonadati</taxon>
        <taxon>Bacteroidota</taxon>
        <taxon>Chitinophagia</taxon>
        <taxon>Chitinophagales</taxon>
        <taxon>Chitinophagaceae</taxon>
        <taxon>Niastella</taxon>
    </lineage>
</organism>
<evidence type="ECO:0000313" key="2">
    <source>
        <dbReference type="Proteomes" id="UP000192796"/>
    </source>
</evidence>
<dbReference type="EMBL" id="LVYD01000060">
    <property type="protein sequence ID" value="OQP60586.1"/>
    <property type="molecule type" value="Genomic_DNA"/>
</dbReference>
<sequence length="436" mass="49230">MTIYKILCEVKWLHEYYCTLEKGETIFEKAAQQDRMNFLFDRFVKDLPSIHEDLEFVAHSTNNTFPDHYVRVLPAYAGFKLAVQCRKEKLMDGTIVYRPFVNLPNELCLRIMVRPKKNISRYSAEISPGPLQPLWYFSSNDLTAARTFPFLTAPIPAFVNTQSYVQSELALHAGIAKSFLNNGAIDPWLTLPGTQYINTNDALLLPLTFVYTFNELDNITNASFILKDSTSTIVQQLDLASPKPMQNVTVDFHTNKEIVKAISYQAVTPDQLYKLEVTGSGGYSKTFNNLLFAHDAIEPASCIGVIDLVIKPANASFDLLDASGYLFTRISPGGIKQPAPIFELWMKSKSAYWQYSNNRQKKFKLTPATTDLLNDNSGVLVSKNPVPMSYTPVKLKKPDNSFQLLPNPDPDMEVRRDGNKITLNMQVPQSNLFPLV</sequence>
<reference evidence="1 2" key="1">
    <citation type="submission" date="2016-03" db="EMBL/GenBank/DDBJ databases">
        <title>Niastella vici sp. nov., isolated from farmland soil.</title>
        <authorList>
            <person name="Chen L."/>
            <person name="Wang D."/>
            <person name="Yang S."/>
            <person name="Wang G."/>
        </authorList>
    </citation>
    <scope>NUCLEOTIDE SEQUENCE [LARGE SCALE GENOMIC DNA]</scope>
    <source>
        <strain evidence="1 2">DJ57</strain>
    </source>
</reference>
<dbReference type="RefSeq" id="WP_081152712.1">
    <property type="nucleotide sequence ID" value="NZ_LVYD01000060.1"/>
</dbReference>
<comment type="caution">
    <text evidence="1">The sequence shown here is derived from an EMBL/GenBank/DDBJ whole genome shotgun (WGS) entry which is preliminary data.</text>
</comment>
<gene>
    <name evidence="1" type="ORF">A3860_32750</name>
</gene>
<protein>
    <submittedName>
        <fullName evidence="1">Uncharacterized protein</fullName>
    </submittedName>
</protein>
<name>A0A1V9FQQ9_9BACT</name>
<dbReference type="Proteomes" id="UP000192796">
    <property type="component" value="Unassembled WGS sequence"/>
</dbReference>
<accession>A0A1V9FQQ9</accession>
<dbReference type="STRING" id="1703345.A3860_32750"/>
<proteinExistence type="predicted"/>
<keyword evidence="2" id="KW-1185">Reference proteome</keyword>
<dbReference type="AlphaFoldDB" id="A0A1V9FQQ9"/>